<evidence type="ECO:0000259" key="11">
    <source>
        <dbReference type="PROSITE" id="PS50109"/>
    </source>
</evidence>
<evidence type="ECO:0000256" key="8">
    <source>
        <dbReference type="ARBA" id="ARBA00022989"/>
    </source>
</evidence>
<dbReference type="InterPro" id="IPR050428">
    <property type="entry name" value="TCS_sensor_his_kinase"/>
</dbReference>
<dbReference type="InterPro" id="IPR036890">
    <property type="entry name" value="HATPase_C_sf"/>
</dbReference>
<evidence type="ECO:0000256" key="5">
    <source>
        <dbReference type="ARBA" id="ARBA00022679"/>
    </source>
</evidence>
<keyword evidence="9" id="KW-0902">Two-component regulatory system</keyword>
<dbReference type="SUPFAM" id="SSF47384">
    <property type="entry name" value="Homodimeric domain of signal transducing histidine kinase"/>
    <property type="match status" value="1"/>
</dbReference>
<dbReference type="PANTHER" id="PTHR45436:SF8">
    <property type="entry name" value="HISTIDINE KINASE"/>
    <property type="match status" value="1"/>
</dbReference>
<comment type="caution">
    <text evidence="13">The sequence shown here is derived from an EMBL/GenBank/DDBJ whole genome shotgun (WGS) entry which is preliminary data.</text>
</comment>
<reference evidence="14" key="1">
    <citation type="journal article" date="2019" name="Int. J. Syst. Evol. Microbiol.">
        <title>The Global Catalogue of Microorganisms (GCM) 10K type strain sequencing project: providing services to taxonomists for standard genome sequencing and annotation.</title>
        <authorList>
            <consortium name="The Broad Institute Genomics Platform"/>
            <consortium name="The Broad Institute Genome Sequencing Center for Infectious Disease"/>
            <person name="Wu L."/>
            <person name="Ma J."/>
        </authorList>
    </citation>
    <scope>NUCLEOTIDE SEQUENCE [LARGE SCALE GENOMIC DNA]</scope>
    <source>
        <strain evidence="14">CCM 4481</strain>
    </source>
</reference>
<gene>
    <name evidence="13" type="ORF">ACFO5W_17245</name>
</gene>
<protein>
    <recommendedName>
        <fullName evidence="3">histidine kinase</fullName>
        <ecNumber evidence="3">2.7.13.3</ecNumber>
    </recommendedName>
</protein>
<dbReference type="SMART" id="SM00388">
    <property type="entry name" value="HisKA"/>
    <property type="match status" value="1"/>
</dbReference>
<evidence type="ECO:0000256" key="10">
    <source>
        <dbReference type="SAM" id="Phobius"/>
    </source>
</evidence>
<evidence type="ECO:0000259" key="12">
    <source>
        <dbReference type="PROSITE" id="PS50885"/>
    </source>
</evidence>
<dbReference type="PANTHER" id="PTHR45436">
    <property type="entry name" value="SENSOR HISTIDINE KINASE YKOH"/>
    <property type="match status" value="1"/>
</dbReference>
<dbReference type="SMART" id="SM00387">
    <property type="entry name" value="HATPase_c"/>
    <property type="match status" value="1"/>
</dbReference>
<dbReference type="Pfam" id="PF02518">
    <property type="entry name" value="HATPase_c"/>
    <property type="match status" value="1"/>
</dbReference>
<dbReference type="SUPFAM" id="SSF55874">
    <property type="entry name" value="ATPase domain of HSP90 chaperone/DNA topoisomerase II/histidine kinase"/>
    <property type="match status" value="1"/>
</dbReference>
<comment type="catalytic activity">
    <reaction evidence="1">
        <text>ATP + protein L-histidine = ADP + protein N-phospho-L-histidine.</text>
        <dbReference type="EC" id="2.7.13.3"/>
    </reaction>
</comment>
<dbReference type="EMBL" id="JBHSGA010000020">
    <property type="protein sequence ID" value="MFC4528394.1"/>
    <property type="molecule type" value="Genomic_DNA"/>
</dbReference>
<feature type="transmembrane region" description="Helical" evidence="10">
    <location>
        <begin position="186"/>
        <end position="209"/>
    </location>
</feature>
<keyword evidence="6 10" id="KW-0812">Transmembrane</keyword>
<dbReference type="InterPro" id="IPR036097">
    <property type="entry name" value="HisK_dim/P_sf"/>
</dbReference>
<evidence type="ECO:0000256" key="1">
    <source>
        <dbReference type="ARBA" id="ARBA00000085"/>
    </source>
</evidence>
<evidence type="ECO:0000256" key="4">
    <source>
        <dbReference type="ARBA" id="ARBA00022553"/>
    </source>
</evidence>
<dbReference type="PROSITE" id="PS50109">
    <property type="entry name" value="HIS_KIN"/>
    <property type="match status" value="1"/>
</dbReference>
<dbReference type="RefSeq" id="WP_266148284.1">
    <property type="nucleotide sequence ID" value="NZ_CP064028.1"/>
</dbReference>
<dbReference type="PROSITE" id="PS50885">
    <property type="entry name" value="HAMP"/>
    <property type="match status" value="1"/>
</dbReference>
<evidence type="ECO:0000313" key="13">
    <source>
        <dbReference type="EMBL" id="MFC4528394.1"/>
    </source>
</evidence>
<evidence type="ECO:0000256" key="2">
    <source>
        <dbReference type="ARBA" id="ARBA00004370"/>
    </source>
</evidence>
<dbReference type="InterPro" id="IPR003661">
    <property type="entry name" value="HisK_dim/P_dom"/>
</dbReference>
<accession>A0ABV9C7K1</accession>
<dbReference type="EC" id="2.7.13.3" evidence="3"/>
<dbReference type="Pfam" id="PF00512">
    <property type="entry name" value="HisKA"/>
    <property type="match status" value="1"/>
</dbReference>
<keyword evidence="7 13" id="KW-0418">Kinase</keyword>
<dbReference type="Gene3D" id="1.10.287.130">
    <property type="match status" value="1"/>
</dbReference>
<organism evidence="13 14">
    <name type="scientific">Dyella halodurans</name>
    <dbReference type="NCBI Taxonomy" id="1920171"/>
    <lineage>
        <taxon>Bacteria</taxon>
        <taxon>Pseudomonadati</taxon>
        <taxon>Pseudomonadota</taxon>
        <taxon>Gammaproteobacteria</taxon>
        <taxon>Lysobacterales</taxon>
        <taxon>Rhodanobacteraceae</taxon>
        <taxon>Dyella</taxon>
    </lineage>
</organism>
<keyword evidence="5" id="KW-0808">Transferase</keyword>
<proteinExistence type="predicted"/>
<dbReference type="Gene3D" id="3.30.565.10">
    <property type="entry name" value="Histidine kinase-like ATPase, C-terminal domain"/>
    <property type="match status" value="1"/>
</dbReference>
<evidence type="ECO:0000313" key="14">
    <source>
        <dbReference type="Proteomes" id="UP001595961"/>
    </source>
</evidence>
<keyword evidence="14" id="KW-1185">Reference proteome</keyword>
<dbReference type="InterPro" id="IPR005467">
    <property type="entry name" value="His_kinase_dom"/>
</dbReference>
<dbReference type="InterPro" id="IPR003660">
    <property type="entry name" value="HAMP_dom"/>
</dbReference>
<feature type="transmembrane region" description="Helical" evidence="10">
    <location>
        <begin position="43"/>
        <end position="65"/>
    </location>
</feature>
<feature type="domain" description="Histidine kinase" evidence="11">
    <location>
        <begin position="267"/>
        <end position="480"/>
    </location>
</feature>
<feature type="domain" description="HAMP" evidence="12">
    <location>
        <begin position="206"/>
        <end position="259"/>
    </location>
</feature>
<keyword evidence="8 10" id="KW-1133">Transmembrane helix</keyword>
<evidence type="ECO:0000256" key="7">
    <source>
        <dbReference type="ARBA" id="ARBA00022777"/>
    </source>
</evidence>
<name>A0ABV9C7K1_9GAMM</name>
<sequence>MSAASERRSTGAFIRNCCTPYAVRDIASVFRTSLWKTAAFRTALIQALLFALVLVALLGSAWWVVSDYAEAQLRAEINTEMASLLQAGSDGTLREQINQRIAVMPLGPRYYLLTDASGRSIAGNLSYRPSSVGWHTVTLQGALGEDNSDADSVNLYAARLTDGRWVIAGSDNRSVVELSELMIGRFLVIGIPAILLVLLIGGIGGLLYLRRIDKLGAMAEQALEEESTLIISSSDNGDEFDRLATRLNRMLRRTRGLMDGMRQVSNDVAHDLRTPLTRMRQRLEVCLERRDDEVQLREGMQQSIAEIDHLLSIFRAILRIASVESRHRRSDFETVALSAVFETIAETYRPVAEDLGQHFDATIQPDLHVHGDRALLTQVLANLIENALHHTPAGSRIQLDLLATADGMVGRVRDSGHGIPAEARSRVLRRFVRLDSSRATPGSGLGLALVAAVADLHGIRLALGDAAPGLLVELVFPASEQAPALHRA</sequence>
<keyword evidence="10" id="KW-0472">Membrane</keyword>
<evidence type="ECO:0000256" key="9">
    <source>
        <dbReference type="ARBA" id="ARBA00023012"/>
    </source>
</evidence>
<evidence type="ECO:0000256" key="6">
    <source>
        <dbReference type="ARBA" id="ARBA00022692"/>
    </source>
</evidence>
<keyword evidence="4" id="KW-0597">Phosphoprotein</keyword>
<dbReference type="Proteomes" id="UP001595961">
    <property type="component" value="Unassembled WGS sequence"/>
</dbReference>
<dbReference type="CDD" id="cd00082">
    <property type="entry name" value="HisKA"/>
    <property type="match status" value="1"/>
</dbReference>
<dbReference type="InterPro" id="IPR003594">
    <property type="entry name" value="HATPase_dom"/>
</dbReference>
<comment type="subcellular location">
    <subcellularLocation>
        <location evidence="2">Membrane</location>
    </subcellularLocation>
</comment>
<dbReference type="GO" id="GO:0016301">
    <property type="term" value="F:kinase activity"/>
    <property type="evidence" value="ECO:0007669"/>
    <property type="project" value="UniProtKB-KW"/>
</dbReference>
<evidence type="ECO:0000256" key="3">
    <source>
        <dbReference type="ARBA" id="ARBA00012438"/>
    </source>
</evidence>